<feature type="region of interest" description="Disordered" evidence="7">
    <location>
        <begin position="242"/>
        <end position="261"/>
    </location>
</feature>
<name>A0A069DUU2_9CNID</name>
<feature type="region of interest" description="Disordered" evidence="7">
    <location>
        <begin position="158"/>
        <end position="186"/>
    </location>
</feature>
<dbReference type="InterPro" id="IPR009057">
    <property type="entry name" value="Homeodomain-like_sf"/>
</dbReference>
<dbReference type="InterPro" id="IPR017970">
    <property type="entry name" value="Homeobox_CS"/>
</dbReference>
<dbReference type="RefSeq" id="XP_066931370.1">
    <property type="nucleotide sequence ID" value="XM_067075269.1"/>
</dbReference>
<dbReference type="EMBL" id="GBGP01000130">
    <property type="protein sequence ID" value="JAC85054.1"/>
    <property type="molecule type" value="mRNA"/>
</dbReference>
<dbReference type="GO" id="GO:0000981">
    <property type="term" value="F:DNA-binding transcription factor activity, RNA polymerase II-specific"/>
    <property type="evidence" value="ECO:0007669"/>
    <property type="project" value="InterPro"/>
</dbReference>
<evidence type="ECO:0000313" key="9">
    <source>
        <dbReference type="EMBL" id="JAC85054.1"/>
    </source>
</evidence>
<reference evidence="10" key="2">
    <citation type="submission" date="2021-01" db="UniProtKB">
        <authorList>
            <consortium name="EnsemblMetazoa"/>
        </authorList>
    </citation>
    <scope>IDENTIFICATION</scope>
</reference>
<dbReference type="PROSITE" id="PS50071">
    <property type="entry name" value="HOMEOBOX_2"/>
    <property type="match status" value="1"/>
</dbReference>
<dbReference type="Pfam" id="PF00046">
    <property type="entry name" value="Homeodomain"/>
    <property type="match status" value="1"/>
</dbReference>
<dbReference type="PANTHER" id="PTHR24329">
    <property type="entry name" value="HOMEOBOX PROTEIN ARISTALESS"/>
    <property type="match status" value="1"/>
</dbReference>
<evidence type="ECO:0000256" key="2">
    <source>
        <dbReference type="ARBA" id="ARBA00023125"/>
    </source>
</evidence>
<dbReference type="Proteomes" id="UP000594262">
    <property type="component" value="Unplaced"/>
</dbReference>
<comment type="subcellular location">
    <subcellularLocation>
        <location evidence="1 5 6">Nucleus</location>
    </subcellularLocation>
</comment>
<dbReference type="Gene3D" id="1.10.10.60">
    <property type="entry name" value="Homeodomain-like"/>
    <property type="match status" value="1"/>
</dbReference>
<proteinExistence type="evidence at transcript level"/>
<evidence type="ECO:0000256" key="7">
    <source>
        <dbReference type="SAM" id="MobiDB-lite"/>
    </source>
</evidence>
<dbReference type="GO" id="GO:0000977">
    <property type="term" value="F:RNA polymerase II transcription regulatory region sequence-specific DNA binding"/>
    <property type="evidence" value="ECO:0007669"/>
    <property type="project" value="TreeGrafter"/>
</dbReference>
<evidence type="ECO:0000256" key="3">
    <source>
        <dbReference type="ARBA" id="ARBA00023155"/>
    </source>
</evidence>
<accession>A0A069DUU2</accession>
<evidence type="ECO:0000313" key="11">
    <source>
        <dbReference type="Proteomes" id="UP000594262"/>
    </source>
</evidence>
<dbReference type="EnsemblMetazoa" id="CLYHEMT013974.1">
    <property type="protein sequence ID" value="CLYHEMP013974.1"/>
    <property type="gene ID" value="CLYHEMG013974"/>
</dbReference>
<evidence type="ECO:0000256" key="6">
    <source>
        <dbReference type="RuleBase" id="RU000682"/>
    </source>
</evidence>
<keyword evidence="3 5" id="KW-0371">Homeobox</keyword>
<feature type="compositionally biased region" description="Low complexity" evidence="7">
    <location>
        <begin position="165"/>
        <end position="182"/>
    </location>
</feature>
<dbReference type="GeneID" id="136819096"/>
<evidence type="ECO:0000256" key="4">
    <source>
        <dbReference type="ARBA" id="ARBA00023242"/>
    </source>
</evidence>
<keyword evidence="2 5" id="KW-0238">DNA-binding</keyword>
<sequence length="299" mass="34728">MSGFLIENLLKDDGRRFQEKTDYTLREGSESIDEHRHSPPFDLTPSPVRETPCKSRHVYQEEDFVHLLHQHHRNDHVSIRGAKMSNICEKDLSCKCEICVCMLCYEWHSTWKRSNLSRFQKHSLSIKNIHPKHCSRDYGKLPSLTFIGYARKYGGHSPHGKLPYPTSTPGSNNNGNNPSSNGFRRRHRTIFSDEQLELMERMFDRTHYPDVMVREEIARMINLTEEKVEVWFKNRRARWRKQKKDTHNSSPKGLRGGISSALNHGKLTMNSSYVIDSEGSISPCSPIREIEKALSKTPH</sequence>
<keyword evidence="11" id="KW-1185">Reference proteome</keyword>
<reference evidence="9" key="1">
    <citation type="journal article" date="2014" name="PLoS Genet.">
        <title>Differential Responses to Wnt and PCP Disruption Predict Expression and Developmental Function of Conserved and Novel Genes in a Cnidarian.</title>
        <authorList>
            <person name="Lapebie P."/>
            <person name="Ruggiero A."/>
            <person name="Barreau C."/>
            <person name="Chevalier S."/>
            <person name="Chang P."/>
            <person name="Dru P."/>
            <person name="Houliston E."/>
            <person name="Momose T."/>
        </authorList>
    </citation>
    <scope>NUCLEOTIDE SEQUENCE</scope>
</reference>
<evidence type="ECO:0000256" key="1">
    <source>
        <dbReference type="ARBA" id="ARBA00004123"/>
    </source>
</evidence>
<dbReference type="FunFam" id="1.10.10.60:FF:000679">
    <property type="entry name" value="Homeobox protein aristaless"/>
    <property type="match status" value="1"/>
</dbReference>
<feature type="DNA-binding region" description="Homeobox" evidence="5">
    <location>
        <begin position="184"/>
        <end position="243"/>
    </location>
</feature>
<keyword evidence="4 5" id="KW-0539">Nucleus</keyword>
<evidence type="ECO:0000259" key="8">
    <source>
        <dbReference type="PROSITE" id="PS50071"/>
    </source>
</evidence>
<dbReference type="PROSITE" id="PS00027">
    <property type="entry name" value="HOMEOBOX_1"/>
    <property type="match status" value="1"/>
</dbReference>
<organism evidence="9">
    <name type="scientific">Clytia hemisphaerica</name>
    <dbReference type="NCBI Taxonomy" id="252671"/>
    <lineage>
        <taxon>Eukaryota</taxon>
        <taxon>Metazoa</taxon>
        <taxon>Cnidaria</taxon>
        <taxon>Hydrozoa</taxon>
        <taxon>Hydroidolina</taxon>
        <taxon>Leptothecata</taxon>
        <taxon>Obeliida</taxon>
        <taxon>Clytiidae</taxon>
        <taxon>Clytia</taxon>
    </lineage>
</organism>
<feature type="compositionally biased region" description="Basic and acidic residues" evidence="7">
    <location>
        <begin position="26"/>
        <end position="39"/>
    </location>
</feature>
<dbReference type="CDD" id="cd00086">
    <property type="entry name" value="homeodomain"/>
    <property type="match status" value="1"/>
</dbReference>
<protein>
    <submittedName>
        <fullName evidence="9">Gsc Goosecoid protein</fullName>
    </submittedName>
    <submittedName>
        <fullName evidence="10">Homeobox domain-containing protein</fullName>
    </submittedName>
</protein>
<dbReference type="SUPFAM" id="SSF46689">
    <property type="entry name" value="Homeodomain-like"/>
    <property type="match status" value="1"/>
</dbReference>
<evidence type="ECO:0000256" key="5">
    <source>
        <dbReference type="PROSITE-ProRule" id="PRU00108"/>
    </source>
</evidence>
<dbReference type="GO" id="GO:0005634">
    <property type="term" value="C:nucleus"/>
    <property type="evidence" value="ECO:0007669"/>
    <property type="project" value="UniProtKB-SubCell"/>
</dbReference>
<dbReference type="InterPro" id="IPR050649">
    <property type="entry name" value="Paired_Homeobox_TFs"/>
</dbReference>
<feature type="domain" description="Homeobox" evidence="8">
    <location>
        <begin position="182"/>
        <end position="242"/>
    </location>
</feature>
<evidence type="ECO:0000313" key="10">
    <source>
        <dbReference type="EnsemblMetazoa" id="CLYHEMP013974.1"/>
    </source>
</evidence>
<dbReference type="InterPro" id="IPR001356">
    <property type="entry name" value="HD"/>
</dbReference>
<feature type="region of interest" description="Disordered" evidence="7">
    <location>
        <begin position="26"/>
        <end position="46"/>
    </location>
</feature>
<dbReference type="AlphaFoldDB" id="A0A069DUU2"/>
<dbReference type="OrthoDB" id="6159439at2759"/>
<dbReference type="PANTHER" id="PTHR24329:SF543">
    <property type="entry name" value="FI01017P-RELATED"/>
    <property type="match status" value="1"/>
</dbReference>
<dbReference type="SMART" id="SM00389">
    <property type="entry name" value="HOX"/>
    <property type="match status" value="1"/>
</dbReference>